<sequence>MEKIREILLSENCKIIGLTIFYFLIMIVLFWIYAGGSASNDFIYNEF</sequence>
<evidence type="ECO:0000256" key="1">
    <source>
        <dbReference type="SAM" id="Phobius"/>
    </source>
</evidence>
<dbReference type="GeneID" id="64115803"/>
<dbReference type="AlphaFoldDB" id="A0A2T4PWE2"/>
<keyword evidence="1" id="KW-0472">Membrane</keyword>
<accession>A0A2T4PWE2</accession>
<reference evidence="2 3" key="1">
    <citation type="journal article" date="2016" name="Front. Microbiol.">
        <title>Comprehensive Phylogenetic Analysis of Bovine Non-aureus Staphylococci Species Based on Whole-Genome Sequencing.</title>
        <authorList>
            <person name="Naushad S."/>
            <person name="Barkema H.W."/>
            <person name="Luby C."/>
            <person name="Condas L.A."/>
            <person name="Nobrega D.B."/>
            <person name="Carson D.A."/>
            <person name="De Buck J."/>
        </authorList>
    </citation>
    <scope>NUCLEOTIDE SEQUENCE [LARGE SCALE GENOMIC DNA]</scope>
    <source>
        <strain evidence="2 3">SNUC 2204</strain>
    </source>
</reference>
<organism evidence="2 3">
    <name type="scientific">Mammaliicoccus vitulinus</name>
    <dbReference type="NCBI Taxonomy" id="71237"/>
    <lineage>
        <taxon>Bacteria</taxon>
        <taxon>Bacillati</taxon>
        <taxon>Bacillota</taxon>
        <taxon>Bacilli</taxon>
        <taxon>Bacillales</taxon>
        <taxon>Staphylococcaceae</taxon>
        <taxon>Mammaliicoccus</taxon>
    </lineage>
</organism>
<dbReference type="Pfam" id="PF12459">
    <property type="entry name" value="DltX"/>
    <property type="match status" value="1"/>
</dbReference>
<evidence type="ECO:0000313" key="3">
    <source>
        <dbReference type="Proteomes" id="UP000241209"/>
    </source>
</evidence>
<dbReference type="STRING" id="1167632.GCA_000286335_02133"/>
<feature type="transmembrane region" description="Helical" evidence="1">
    <location>
        <begin position="12"/>
        <end position="34"/>
    </location>
</feature>
<comment type="caution">
    <text evidence="2">The sequence shown here is derived from an EMBL/GenBank/DDBJ whole genome shotgun (WGS) entry which is preliminary data.</text>
</comment>
<dbReference type="Proteomes" id="UP000241209">
    <property type="component" value="Unassembled WGS sequence"/>
</dbReference>
<evidence type="ECO:0000313" key="2">
    <source>
        <dbReference type="EMBL" id="PTI30808.1"/>
    </source>
</evidence>
<protein>
    <submittedName>
        <fullName evidence="2">Teichoic acid D-Ala incorporation-associated protein DltX</fullName>
    </submittedName>
</protein>
<keyword evidence="1" id="KW-0812">Transmembrane</keyword>
<dbReference type="EMBL" id="PZFK01000003">
    <property type="protein sequence ID" value="PTI30808.1"/>
    <property type="molecule type" value="Genomic_DNA"/>
</dbReference>
<gene>
    <name evidence="2" type="ORF">BU072_02125</name>
</gene>
<keyword evidence="1" id="KW-1133">Transmembrane helix</keyword>
<dbReference type="RefSeq" id="WP_016912811.1">
    <property type="nucleotide sequence ID" value="NZ_BMDF01000003.1"/>
</dbReference>
<proteinExistence type="predicted"/>
<name>A0A2T4PWE2_9STAP</name>
<dbReference type="InterPro" id="IPR021008">
    <property type="entry name" value="DltX"/>
</dbReference>